<keyword evidence="4" id="KW-1185">Reference proteome</keyword>
<dbReference type="VEuPathDB" id="MicrosporidiaDB:THOM_1846"/>
<feature type="domain" description="USP" evidence="2">
    <location>
        <begin position="115"/>
        <end position="343"/>
    </location>
</feature>
<dbReference type="GO" id="GO:0005634">
    <property type="term" value="C:nucleus"/>
    <property type="evidence" value="ECO:0007669"/>
    <property type="project" value="TreeGrafter"/>
</dbReference>
<dbReference type="InterPro" id="IPR038765">
    <property type="entry name" value="Papain-like_cys_pep_sf"/>
</dbReference>
<feature type="chain" id="PRO_5003978826" evidence="1">
    <location>
        <begin position="18"/>
        <end position="343"/>
    </location>
</feature>
<dbReference type="InParanoid" id="L7JUT3"/>
<name>L7JUT3_TRAHO</name>
<dbReference type="GO" id="GO:0005829">
    <property type="term" value="C:cytosol"/>
    <property type="evidence" value="ECO:0007669"/>
    <property type="project" value="TreeGrafter"/>
</dbReference>
<feature type="signal peptide" evidence="1">
    <location>
        <begin position="1"/>
        <end position="17"/>
    </location>
</feature>
<evidence type="ECO:0000259" key="2">
    <source>
        <dbReference type="PROSITE" id="PS50235"/>
    </source>
</evidence>
<dbReference type="InterPro" id="IPR050164">
    <property type="entry name" value="Peptidase_C19"/>
</dbReference>
<accession>L7JUT3</accession>
<dbReference type="InterPro" id="IPR028889">
    <property type="entry name" value="USP"/>
</dbReference>
<reference evidence="3 4" key="1">
    <citation type="journal article" date="2012" name="PLoS Pathog.">
        <title>The genome of the obligate intracellular parasite Trachipleistophora hominis: new insights into microsporidian genome dynamics and reductive evolution.</title>
        <authorList>
            <person name="Heinz E."/>
            <person name="Williams T.A."/>
            <person name="Nakjang S."/>
            <person name="Noel C.J."/>
            <person name="Swan D.C."/>
            <person name="Goldberg A.V."/>
            <person name="Harris S.R."/>
            <person name="Weinmaier T."/>
            <person name="Markert S."/>
            <person name="Becher D."/>
            <person name="Bernhardt J."/>
            <person name="Dagan T."/>
            <person name="Hacker C."/>
            <person name="Lucocq J.M."/>
            <person name="Schweder T."/>
            <person name="Rattei T."/>
            <person name="Hall N."/>
            <person name="Hirt R.P."/>
            <person name="Embley T.M."/>
        </authorList>
    </citation>
    <scope>NUCLEOTIDE SEQUENCE [LARGE SCALE GENOMIC DNA]</scope>
</reference>
<dbReference type="InterPro" id="IPR001394">
    <property type="entry name" value="Peptidase_C19_UCH"/>
</dbReference>
<dbReference type="OMA" id="YHIIAFA"/>
<proteinExistence type="predicted"/>
<dbReference type="PROSITE" id="PS50235">
    <property type="entry name" value="USP_3"/>
    <property type="match status" value="1"/>
</dbReference>
<evidence type="ECO:0000313" key="3">
    <source>
        <dbReference type="EMBL" id="ELQ75223.1"/>
    </source>
</evidence>
<dbReference type="GO" id="GO:0016579">
    <property type="term" value="P:protein deubiquitination"/>
    <property type="evidence" value="ECO:0007669"/>
    <property type="project" value="InterPro"/>
</dbReference>
<evidence type="ECO:0000256" key="1">
    <source>
        <dbReference type="SAM" id="SignalP"/>
    </source>
</evidence>
<dbReference type="Gene3D" id="3.90.70.10">
    <property type="entry name" value="Cysteine proteinases"/>
    <property type="match status" value="2"/>
</dbReference>
<dbReference type="Proteomes" id="UP000011185">
    <property type="component" value="Unassembled WGS sequence"/>
</dbReference>
<keyword evidence="3" id="KW-0378">Hydrolase</keyword>
<keyword evidence="1" id="KW-0732">Signal</keyword>
<dbReference type="Pfam" id="PF00443">
    <property type="entry name" value="UCH"/>
    <property type="match status" value="2"/>
</dbReference>
<dbReference type="CDD" id="cd02257">
    <property type="entry name" value="Peptidase_C19"/>
    <property type="match status" value="1"/>
</dbReference>
<protein>
    <submittedName>
        <fullName evidence="3">Ubiquitin hydrolase</fullName>
    </submittedName>
</protein>
<dbReference type="PANTHER" id="PTHR24006">
    <property type="entry name" value="UBIQUITIN CARBOXYL-TERMINAL HYDROLASE"/>
    <property type="match status" value="1"/>
</dbReference>
<gene>
    <name evidence="3" type="ORF">THOM_1846</name>
</gene>
<dbReference type="HOGENOM" id="CLU_809379_0_0_1"/>
<organism evidence="3 4">
    <name type="scientific">Trachipleistophora hominis</name>
    <name type="common">Microsporidian parasite</name>
    <dbReference type="NCBI Taxonomy" id="72359"/>
    <lineage>
        <taxon>Eukaryota</taxon>
        <taxon>Fungi</taxon>
        <taxon>Fungi incertae sedis</taxon>
        <taxon>Microsporidia</taxon>
        <taxon>Pleistophoridae</taxon>
        <taxon>Trachipleistophora</taxon>
    </lineage>
</organism>
<dbReference type="SUPFAM" id="SSF54001">
    <property type="entry name" value="Cysteine proteinases"/>
    <property type="match status" value="1"/>
</dbReference>
<dbReference type="AlphaFoldDB" id="L7JUT3"/>
<dbReference type="EMBL" id="JH993981">
    <property type="protein sequence ID" value="ELQ75223.1"/>
    <property type="molecule type" value="Genomic_DNA"/>
</dbReference>
<sequence length="343" mass="40485">MLTNTSLFHLLYVLVCCDVQYMLDKKNKPKMDKEGRFIPKLFYNDTQFDDYSCYSSMDNFMFKAPACIYQSTSFSRNNYKDLIAFSEQTIYNIENNLPVLYSRHVIEKIRRNPECGLVNFNAHCYINAVVQILFSSQKFVKCMQANAKKCKILHLLNELYMKMKNHMLVSPLSTYLKISEQCNILFNVYERSGYSSDVICTISKNLENHSIRIMSIKANQECFWKYPLLDIVDDGNVQERINKLLERKPNIKFGEIIVFTGFLTDNMLRCHITDCNVITIKNVRYKLLGILERVLNNFNGYHIIAFAKRNNEWFMFNDECVLKINANEVLENKETYYIFYEII</sequence>
<dbReference type="OrthoDB" id="289038at2759"/>
<evidence type="ECO:0000313" key="4">
    <source>
        <dbReference type="Proteomes" id="UP000011185"/>
    </source>
</evidence>
<dbReference type="GO" id="GO:0004843">
    <property type="term" value="F:cysteine-type deubiquitinase activity"/>
    <property type="evidence" value="ECO:0007669"/>
    <property type="project" value="InterPro"/>
</dbReference>